<dbReference type="EC" id="2.4.1.250" evidence="2"/>
<dbReference type="Gene3D" id="3.40.50.2000">
    <property type="entry name" value="Glycogen Phosphorylase B"/>
    <property type="match status" value="2"/>
</dbReference>
<dbReference type="PATRIC" id="fig|1813736.3.peg.555"/>
<evidence type="ECO:0000313" key="3">
    <source>
        <dbReference type="Proteomes" id="UP000076079"/>
    </source>
</evidence>
<proteinExistence type="predicted"/>
<accession>A0A143PGG2</accession>
<dbReference type="Pfam" id="PF13692">
    <property type="entry name" value="Glyco_trans_1_4"/>
    <property type="match status" value="1"/>
</dbReference>
<dbReference type="RefSeq" id="WP_110169320.1">
    <property type="nucleotide sequence ID" value="NZ_CP015136.1"/>
</dbReference>
<feature type="region of interest" description="Disordered" evidence="1">
    <location>
        <begin position="203"/>
        <end position="255"/>
    </location>
</feature>
<keyword evidence="3" id="KW-1185">Reference proteome</keyword>
<dbReference type="STRING" id="1855912.LuPra_00527"/>
<gene>
    <name evidence="2" type="primary">mshA_1</name>
    <name evidence="2" type="ORF">LuPra_00527</name>
</gene>
<sequence>MKIAFIIQRYGTEILGGSEYHCRLIAERMAVRHQVDVLTTCAREYTTWKNEYPEGIDRVRGVNVRRFPNARTRDLEAFNTLSDWIFNYPHSREDELRWLEEQGPWCPALLEYLQRSHQPYDVLIFFTYLYAPTVLGMQIAPAKSILVPTAHDEPAIHLGIYRELFAAANAVAFNTESEKAFLQQTFDIRTIVEETVGCGVDLLDTDGQGKPRRGVDAPLEGPLVPEDEQPVPQTQKEGVARGRRGRGPRPERPVADRKRGIGEAFRRRHRLFGRVALYGGRIDPGKGCEELFEYFSTYRETGGDATLALMGAKLMPIPETPWIRFAGMLPEAERLQALDAADVVVVPSPLESLSLLALEAMAMGTPVLCNARADVLVEHCRRSNAGLYYADRDEFAEALSLLMADDGLRGAMGRNGRDYVQANYRWDVILGKYDRLVGGLTGSGAPAARVPAPAR</sequence>
<reference evidence="2 3" key="1">
    <citation type="journal article" date="2016" name="Genome Announc.">
        <title>First Complete Genome Sequence of a Subdivision 6 Acidobacterium Strain.</title>
        <authorList>
            <person name="Huang S."/>
            <person name="Vieira S."/>
            <person name="Bunk B."/>
            <person name="Riedel T."/>
            <person name="Sproer C."/>
            <person name="Overmann J."/>
        </authorList>
    </citation>
    <scope>NUCLEOTIDE SEQUENCE [LARGE SCALE GENOMIC DNA]</scope>
    <source>
        <strain evidence="3">DSM 100886 HEG_-6_39</strain>
    </source>
</reference>
<evidence type="ECO:0000256" key="1">
    <source>
        <dbReference type="SAM" id="MobiDB-lite"/>
    </source>
</evidence>
<name>A0A143PGG2_LUTPR</name>
<dbReference type="EMBL" id="CP015136">
    <property type="protein sequence ID" value="AMY07360.1"/>
    <property type="molecule type" value="Genomic_DNA"/>
</dbReference>
<dbReference type="PANTHER" id="PTHR45947:SF13">
    <property type="entry name" value="TRANSFERASE"/>
    <property type="match status" value="1"/>
</dbReference>
<dbReference type="SUPFAM" id="SSF53756">
    <property type="entry name" value="UDP-Glycosyltransferase/glycogen phosphorylase"/>
    <property type="match status" value="1"/>
</dbReference>
<organism evidence="2 3">
    <name type="scientific">Luteitalea pratensis</name>
    <dbReference type="NCBI Taxonomy" id="1855912"/>
    <lineage>
        <taxon>Bacteria</taxon>
        <taxon>Pseudomonadati</taxon>
        <taxon>Acidobacteriota</taxon>
        <taxon>Vicinamibacteria</taxon>
        <taxon>Vicinamibacterales</taxon>
        <taxon>Vicinamibacteraceae</taxon>
        <taxon>Luteitalea</taxon>
    </lineage>
</organism>
<dbReference type="KEGG" id="abac:LuPra_00527"/>
<dbReference type="OrthoDB" id="502646at2"/>
<keyword evidence="2" id="KW-0808">Transferase</keyword>
<dbReference type="InterPro" id="IPR050194">
    <property type="entry name" value="Glycosyltransferase_grp1"/>
</dbReference>
<dbReference type="PANTHER" id="PTHR45947">
    <property type="entry name" value="SULFOQUINOVOSYL TRANSFERASE SQD2"/>
    <property type="match status" value="1"/>
</dbReference>
<dbReference type="GO" id="GO:0102710">
    <property type="term" value="F:D-inositol-3-phosphate glycosyltransferase activity"/>
    <property type="evidence" value="ECO:0007669"/>
    <property type="project" value="UniProtKB-EC"/>
</dbReference>
<dbReference type="Proteomes" id="UP000076079">
    <property type="component" value="Chromosome"/>
</dbReference>
<keyword evidence="2" id="KW-0328">Glycosyltransferase</keyword>
<protein>
    <submittedName>
        <fullName evidence="2">D-inositol 3-phosphate glycosyltransferase</fullName>
        <ecNumber evidence="2">2.4.1.250</ecNumber>
    </submittedName>
</protein>
<dbReference type="AlphaFoldDB" id="A0A143PGG2"/>
<evidence type="ECO:0000313" key="2">
    <source>
        <dbReference type="EMBL" id="AMY07360.1"/>
    </source>
</evidence>
<reference evidence="3" key="2">
    <citation type="submission" date="2016-04" db="EMBL/GenBank/DDBJ databases">
        <title>First Complete Genome Sequence of a Subdivision 6 Acidobacterium.</title>
        <authorList>
            <person name="Huang S."/>
            <person name="Vieira S."/>
            <person name="Bunk B."/>
            <person name="Riedel T."/>
            <person name="Sproeer C."/>
            <person name="Overmann J."/>
        </authorList>
    </citation>
    <scope>NUCLEOTIDE SEQUENCE [LARGE SCALE GENOMIC DNA]</scope>
    <source>
        <strain evidence="3">DSM 100886 HEG_-6_39</strain>
    </source>
</reference>